<dbReference type="NCBIfam" id="TIGR01965">
    <property type="entry name" value="VCBS_repeat"/>
    <property type="match status" value="1"/>
</dbReference>
<accession>A0A2U2BRE6</accession>
<organism evidence="3 4">
    <name type="scientific">Marinicauda salina</name>
    <dbReference type="NCBI Taxonomy" id="2135793"/>
    <lineage>
        <taxon>Bacteria</taxon>
        <taxon>Pseudomonadati</taxon>
        <taxon>Pseudomonadota</taxon>
        <taxon>Alphaproteobacteria</taxon>
        <taxon>Maricaulales</taxon>
        <taxon>Maricaulaceae</taxon>
        <taxon>Marinicauda</taxon>
    </lineage>
</organism>
<comment type="caution">
    <text evidence="3">The sequence shown here is derived from an EMBL/GenBank/DDBJ whole genome shotgun (WGS) entry which is preliminary data.</text>
</comment>
<evidence type="ECO:0000313" key="3">
    <source>
        <dbReference type="EMBL" id="PWE16587.1"/>
    </source>
</evidence>
<keyword evidence="4" id="KW-1185">Reference proteome</keyword>
<dbReference type="OrthoDB" id="7798885at2"/>
<evidence type="ECO:0000313" key="4">
    <source>
        <dbReference type="Proteomes" id="UP000245168"/>
    </source>
</evidence>
<proteinExistence type="predicted"/>
<sequence>MPKPQETPGRPDVQGPPAQAAGGPPPGRGPAGARIAGSGENDVFVSTAADETFVGGGGVDTVIFDGDARDYAFATSGRGASVSGEDGNDVLIKIEAAQFDNATVYLDGRNNAPVVDDHAVDLVEDGEAVTVDALADAWDFENDAVSLVSVDGSAFDGEVSFDPATGEITFDPGDAYQGLGEGETVDVEVGFTASDGQDVTDGVVTVTITGTADTSEQTLSGWQTIGESAIADGTIEVIAETDDRQTDSEIEAFLGMTTTLDAFSLGDAASGSAIMTTVTLDAAGTLSFTFDLAGGDEGSSVFRDFGFITINGEPIMLEQYPGVEGPQSFSIELEAGTYEIGFGAVDMDDPFFGPTLTITDLVVETSGSTASSLTTASVSEPETVTTSETDGDLFATMVESQTEGSLDSFFPGSATGAAHAGPVAHDAVNAAPGLDGLEADMMAAASAGV</sequence>
<evidence type="ECO:0000256" key="1">
    <source>
        <dbReference type="SAM" id="MobiDB-lite"/>
    </source>
</evidence>
<dbReference type="AlphaFoldDB" id="A0A2U2BRE6"/>
<dbReference type="Pfam" id="PF17803">
    <property type="entry name" value="Cadherin_4"/>
    <property type="match status" value="1"/>
</dbReference>
<feature type="region of interest" description="Disordered" evidence="1">
    <location>
        <begin position="1"/>
        <end position="39"/>
    </location>
</feature>
<dbReference type="RefSeq" id="WP_109253741.1">
    <property type="nucleotide sequence ID" value="NZ_QEXV01000006.1"/>
</dbReference>
<dbReference type="InterPro" id="IPR010221">
    <property type="entry name" value="VCBS_dom"/>
</dbReference>
<name>A0A2U2BRE6_9PROT</name>
<reference evidence="4" key="1">
    <citation type="submission" date="2018-05" db="EMBL/GenBank/DDBJ databases">
        <authorList>
            <person name="Liu B.-T."/>
        </authorList>
    </citation>
    <scope>NUCLEOTIDE SEQUENCE [LARGE SCALE GENOMIC DNA]</scope>
    <source>
        <strain evidence="4">WD6-1</strain>
    </source>
</reference>
<dbReference type="InterPro" id="IPR040853">
    <property type="entry name" value="RapA2_cadherin-like"/>
</dbReference>
<dbReference type="EMBL" id="QEXV01000006">
    <property type="protein sequence ID" value="PWE16587.1"/>
    <property type="molecule type" value="Genomic_DNA"/>
</dbReference>
<gene>
    <name evidence="3" type="ORF">DDZ18_12530</name>
</gene>
<protein>
    <recommendedName>
        <fullName evidence="2">RapA2 cadherin-like domain-containing protein</fullName>
    </recommendedName>
</protein>
<feature type="domain" description="RapA2 cadherin-like" evidence="2">
    <location>
        <begin position="102"/>
        <end position="170"/>
    </location>
</feature>
<evidence type="ECO:0000259" key="2">
    <source>
        <dbReference type="Pfam" id="PF17803"/>
    </source>
</evidence>
<dbReference type="Proteomes" id="UP000245168">
    <property type="component" value="Unassembled WGS sequence"/>
</dbReference>